<keyword evidence="2" id="KW-0472">Membrane</keyword>
<dbReference type="PANTHER" id="PTHR37848">
    <property type="entry name" value="EXPRESSED PROTEIN"/>
    <property type="match status" value="1"/>
</dbReference>
<keyword evidence="2" id="KW-0812">Transmembrane</keyword>
<dbReference type="Proteomes" id="UP000822688">
    <property type="component" value="Chromosome 6"/>
</dbReference>
<organism evidence="3 4">
    <name type="scientific">Ceratodon purpureus</name>
    <name type="common">Fire moss</name>
    <name type="synonym">Dicranum purpureum</name>
    <dbReference type="NCBI Taxonomy" id="3225"/>
    <lineage>
        <taxon>Eukaryota</taxon>
        <taxon>Viridiplantae</taxon>
        <taxon>Streptophyta</taxon>
        <taxon>Embryophyta</taxon>
        <taxon>Bryophyta</taxon>
        <taxon>Bryophytina</taxon>
        <taxon>Bryopsida</taxon>
        <taxon>Dicranidae</taxon>
        <taxon>Pseudoditrichales</taxon>
        <taxon>Ditrichaceae</taxon>
        <taxon>Ceratodon</taxon>
    </lineage>
</organism>
<evidence type="ECO:0000256" key="1">
    <source>
        <dbReference type="SAM" id="MobiDB-lite"/>
    </source>
</evidence>
<comment type="caution">
    <text evidence="3">The sequence shown here is derived from an EMBL/GenBank/DDBJ whole genome shotgun (WGS) entry which is preliminary data.</text>
</comment>
<evidence type="ECO:0000256" key="2">
    <source>
        <dbReference type="SAM" id="Phobius"/>
    </source>
</evidence>
<reference evidence="3 4" key="1">
    <citation type="submission" date="2020-06" db="EMBL/GenBank/DDBJ databases">
        <title>WGS assembly of Ceratodon purpureus strain R40.</title>
        <authorList>
            <person name="Carey S.B."/>
            <person name="Jenkins J."/>
            <person name="Shu S."/>
            <person name="Lovell J.T."/>
            <person name="Sreedasyam A."/>
            <person name="Maumus F."/>
            <person name="Tiley G.P."/>
            <person name="Fernandez-Pozo N."/>
            <person name="Barry K."/>
            <person name="Chen C."/>
            <person name="Wang M."/>
            <person name="Lipzen A."/>
            <person name="Daum C."/>
            <person name="Saski C.A."/>
            <person name="Payton A.C."/>
            <person name="Mcbreen J.C."/>
            <person name="Conrad R.E."/>
            <person name="Kollar L.M."/>
            <person name="Olsson S."/>
            <person name="Huttunen S."/>
            <person name="Landis J.B."/>
            <person name="Wickett N.J."/>
            <person name="Johnson M.G."/>
            <person name="Rensing S.A."/>
            <person name="Grimwood J."/>
            <person name="Schmutz J."/>
            <person name="Mcdaniel S.F."/>
        </authorList>
    </citation>
    <scope>NUCLEOTIDE SEQUENCE [LARGE SCALE GENOMIC DNA]</scope>
    <source>
        <strain evidence="3 4">R40</strain>
    </source>
</reference>
<keyword evidence="2" id="KW-1133">Transmembrane helix</keyword>
<accession>A0A8T0HHX6</accession>
<dbReference type="EMBL" id="CM026427">
    <property type="protein sequence ID" value="KAG0569989.1"/>
    <property type="molecule type" value="Genomic_DNA"/>
</dbReference>
<dbReference type="PANTHER" id="PTHR37848:SF1">
    <property type="entry name" value="SUN DOMAIN-CONTAINING PROTEIN"/>
    <property type="match status" value="1"/>
</dbReference>
<proteinExistence type="predicted"/>
<protein>
    <submittedName>
        <fullName evidence="3">Uncharacterized protein</fullName>
    </submittedName>
</protein>
<name>A0A8T0HHX6_CERPU</name>
<dbReference type="AlphaFoldDB" id="A0A8T0HHX6"/>
<dbReference type="OrthoDB" id="203796at2759"/>
<evidence type="ECO:0000313" key="4">
    <source>
        <dbReference type="Proteomes" id="UP000822688"/>
    </source>
</evidence>
<evidence type="ECO:0000313" key="3">
    <source>
        <dbReference type="EMBL" id="KAG0569989.1"/>
    </source>
</evidence>
<sequence>MEPTPSKMESVETRISDSSTSPSEPPGYYDRVPNSHVFFPPKYPTPGPKPSTAESYEKVAKKFSRQKEVKGICSQDPILDDNPTELWRFLLSNLRSPSLAVLLLGTHTESSSSTDSNGHSTTTTRTVTDFSFQFDVSKYVMPQWSRIVAEPRKASKGEATPMPTVLETLEEYTSSKNPFKEFRLDKLVLWDMERVTQLLTDLARSTGYQHTIQVHFPMQHYKVVALASNGYSKAAHNKAVQVLCVVSCLWILFWPAWSIARKRMKNRLSCEYGMAVSADEFYSRNAQRIHSAVVQRCKSEQMVAW</sequence>
<gene>
    <name evidence="3" type="ORF">KC19_6G130700</name>
</gene>
<keyword evidence="4" id="KW-1185">Reference proteome</keyword>
<feature type="region of interest" description="Disordered" evidence="1">
    <location>
        <begin position="1"/>
        <end position="54"/>
    </location>
</feature>
<feature type="transmembrane region" description="Helical" evidence="2">
    <location>
        <begin position="239"/>
        <end position="257"/>
    </location>
</feature>